<dbReference type="Proteomes" id="UP000464735">
    <property type="component" value="Chromosome"/>
</dbReference>
<gene>
    <name evidence="2" type="ORF">GL298_05710</name>
</gene>
<organism evidence="2 3">
    <name type="scientific">Spiroplasma citri</name>
    <dbReference type="NCBI Taxonomy" id="2133"/>
    <lineage>
        <taxon>Bacteria</taxon>
        <taxon>Bacillati</taxon>
        <taxon>Mycoplasmatota</taxon>
        <taxon>Mollicutes</taxon>
        <taxon>Entomoplasmatales</taxon>
        <taxon>Spiroplasmataceae</taxon>
        <taxon>Spiroplasma</taxon>
    </lineage>
</organism>
<dbReference type="GO" id="GO:0036121">
    <property type="term" value="F:double-stranded DNA helicase activity"/>
    <property type="evidence" value="ECO:0007669"/>
    <property type="project" value="TreeGrafter"/>
</dbReference>
<proteinExistence type="predicted"/>
<evidence type="ECO:0000259" key="1">
    <source>
        <dbReference type="Pfam" id="PF04851"/>
    </source>
</evidence>
<dbReference type="Gene3D" id="3.40.50.300">
    <property type="entry name" value="P-loop containing nucleotide triphosphate hydrolases"/>
    <property type="match status" value="1"/>
</dbReference>
<evidence type="ECO:0000313" key="3">
    <source>
        <dbReference type="Proteomes" id="UP000464735"/>
    </source>
</evidence>
<feature type="domain" description="Helicase/UvrB N-terminal" evidence="1">
    <location>
        <begin position="23"/>
        <end position="64"/>
    </location>
</feature>
<dbReference type="Pfam" id="PF04851">
    <property type="entry name" value="ResIII"/>
    <property type="match status" value="1"/>
</dbReference>
<dbReference type="AlphaFoldDB" id="A0AAJ4JYE9"/>
<evidence type="ECO:0000313" key="2">
    <source>
        <dbReference type="EMBL" id="QIA69045.1"/>
    </source>
</evidence>
<dbReference type="InterPro" id="IPR027417">
    <property type="entry name" value="P-loop_NTPase"/>
</dbReference>
<sequence>MLVLFFLEQIKKLKIIYIFLLLFEPFEFKHIIFDEAHHVESNTFQKVFNYFKGEKIGITATPERTDGVTVVKYFNNDIAYELRIWDAIANGMLAEFDYYCINDDFLDLVNVDMNKTNDIWKRIKISDQNNLLLQKINEYNNISTNTI</sequence>
<dbReference type="InterPro" id="IPR050742">
    <property type="entry name" value="Helicase_Restrict-Modif_Enz"/>
</dbReference>
<reference evidence="2 3" key="1">
    <citation type="submission" date="2019-11" db="EMBL/GenBank/DDBJ databases">
        <title>Whole genome sequencing and comparative genomics analyses of five strains of Spiroplasma citri.</title>
        <authorList>
            <person name="Yokomi R."/>
            <person name="Chen J."/>
            <person name="Rattner R."/>
            <person name="Vidalakis G."/>
        </authorList>
    </citation>
    <scope>NUCLEOTIDE SEQUENCE [LARGE SCALE GENOMIC DNA]</scope>
    <source>
        <strain evidence="2 3">BR12</strain>
    </source>
</reference>
<dbReference type="GO" id="GO:0016787">
    <property type="term" value="F:hydrolase activity"/>
    <property type="evidence" value="ECO:0007669"/>
    <property type="project" value="InterPro"/>
</dbReference>
<accession>A0AAJ4JYE9</accession>
<dbReference type="GO" id="GO:0005524">
    <property type="term" value="F:ATP binding"/>
    <property type="evidence" value="ECO:0007669"/>
    <property type="project" value="InterPro"/>
</dbReference>
<name>A0AAJ4JYE9_SPICI</name>
<dbReference type="EMBL" id="CP046368">
    <property type="protein sequence ID" value="QIA69045.1"/>
    <property type="molecule type" value="Genomic_DNA"/>
</dbReference>
<dbReference type="PANTHER" id="PTHR47396:SF1">
    <property type="entry name" value="ATP-DEPENDENT HELICASE IRC3-RELATED"/>
    <property type="match status" value="1"/>
</dbReference>
<dbReference type="GO" id="GO:0061749">
    <property type="term" value="F:forked DNA-dependent helicase activity"/>
    <property type="evidence" value="ECO:0007669"/>
    <property type="project" value="TreeGrafter"/>
</dbReference>
<protein>
    <recommendedName>
        <fullName evidence="1">Helicase/UvrB N-terminal domain-containing protein</fullName>
    </recommendedName>
</protein>
<dbReference type="InterPro" id="IPR006935">
    <property type="entry name" value="Helicase/UvrB_N"/>
</dbReference>
<dbReference type="GO" id="GO:0000403">
    <property type="term" value="F:Y-form DNA binding"/>
    <property type="evidence" value="ECO:0007669"/>
    <property type="project" value="TreeGrafter"/>
</dbReference>
<dbReference type="SUPFAM" id="SSF52540">
    <property type="entry name" value="P-loop containing nucleoside triphosphate hydrolases"/>
    <property type="match status" value="1"/>
</dbReference>
<dbReference type="PANTHER" id="PTHR47396">
    <property type="entry name" value="TYPE I RESTRICTION ENZYME ECOKI R PROTEIN"/>
    <property type="match status" value="1"/>
</dbReference>